<name>A0AAV7P804_PLEWA</name>
<evidence type="ECO:0000256" key="1">
    <source>
        <dbReference type="SAM" id="MobiDB-lite"/>
    </source>
</evidence>
<protein>
    <submittedName>
        <fullName evidence="2">Uncharacterized protein</fullName>
    </submittedName>
</protein>
<feature type="region of interest" description="Disordered" evidence="1">
    <location>
        <begin position="1"/>
        <end position="72"/>
    </location>
</feature>
<dbReference type="AlphaFoldDB" id="A0AAV7P804"/>
<comment type="caution">
    <text evidence="2">The sequence shown here is derived from an EMBL/GenBank/DDBJ whole genome shotgun (WGS) entry which is preliminary data.</text>
</comment>
<gene>
    <name evidence="2" type="ORF">NDU88_001462</name>
</gene>
<accession>A0AAV7P804</accession>
<evidence type="ECO:0000313" key="3">
    <source>
        <dbReference type="Proteomes" id="UP001066276"/>
    </source>
</evidence>
<organism evidence="2 3">
    <name type="scientific">Pleurodeles waltl</name>
    <name type="common">Iberian ribbed newt</name>
    <dbReference type="NCBI Taxonomy" id="8319"/>
    <lineage>
        <taxon>Eukaryota</taxon>
        <taxon>Metazoa</taxon>
        <taxon>Chordata</taxon>
        <taxon>Craniata</taxon>
        <taxon>Vertebrata</taxon>
        <taxon>Euteleostomi</taxon>
        <taxon>Amphibia</taxon>
        <taxon>Batrachia</taxon>
        <taxon>Caudata</taxon>
        <taxon>Salamandroidea</taxon>
        <taxon>Salamandridae</taxon>
        <taxon>Pleurodelinae</taxon>
        <taxon>Pleurodeles</taxon>
    </lineage>
</organism>
<feature type="compositionally biased region" description="Basic and acidic residues" evidence="1">
    <location>
        <begin position="14"/>
        <end position="23"/>
    </location>
</feature>
<sequence>MSGATGSFDAEPGAGRREVHLRVSDGPAGVTGRNPEADGAETSGAETSGATGADTGADTGAEPTFPKGRKGMKCAGRIGAGAPKLKANGPEGPVGALPGAICWKMVNIAFKNAVLSAPGAGKAGYWGAWIEGDPDLDVCDYT</sequence>
<proteinExistence type="predicted"/>
<evidence type="ECO:0000313" key="2">
    <source>
        <dbReference type="EMBL" id="KAJ1122989.1"/>
    </source>
</evidence>
<feature type="compositionally biased region" description="Low complexity" evidence="1">
    <location>
        <begin position="40"/>
        <end position="61"/>
    </location>
</feature>
<dbReference type="Proteomes" id="UP001066276">
    <property type="component" value="Chromosome 7"/>
</dbReference>
<reference evidence="2" key="1">
    <citation type="journal article" date="2022" name="bioRxiv">
        <title>Sequencing and chromosome-scale assembly of the giantPleurodeles waltlgenome.</title>
        <authorList>
            <person name="Brown T."/>
            <person name="Elewa A."/>
            <person name="Iarovenko S."/>
            <person name="Subramanian E."/>
            <person name="Araus A.J."/>
            <person name="Petzold A."/>
            <person name="Susuki M."/>
            <person name="Suzuki K.-i.T."/>
            <person name="Hayashi T."/>
            <person name="Toyoda A."/>
            <person name="Oliveira C."/>
            <person name="Osipova E."/>
            <person name="Leigh N.D."/>
            <person name="Simon A."/>
            <person name="Yun M.H."/>
        </authorList>
    </citation>
    <scope>NUCLEOTIDE SEQUENCE</scope>
    <source>
        <strain evidence="2">20211129_DDA</strain>
        <tissue evidence="2">Liver</tissue>
    </source>
</reference>
<keyword evidence="3" id="KW-1185">Reference proteome</keyword>
<dbReference type="EMBL" id="JANPWB010000011">
    <property type="protein sequence ID" value="KAJ1122989.1"/>
    <property type="molecule type" value="Genomic_DNA"/>
</dbReference>